<dbReference type="HOGENOM" id="CLU_1422393_0_0_1"/>
<dbReference type="EMBL" id="KN823081">
    <property type="protein sequence ID" value="KIO23564.1"/>
    <property type="molecule type" value="Genomic_DNA"/>
</dbReference>
<keyword evidence="2" id="KW-1185">Reference proteome</keyword>
<dbReference type="Proteomes" id="UP000054248">
    <property type="component" value="Unassembled WGS sequence"/>
</dbReference>
<name>A0A0C3QEQ8_9AGAM</name>
<reference evidence="2" key="2">
    <citation type="submission" date="2015-01" db="EMBL/GenBank/DDBJ databases">
        <title>Evolutionary Origins and Diversification of the Mycorrhizal Mutualists.</title>
        <authorList>
            <consortium name="DOE Joint Genome Institute"/>
            <consortium name="Mycorrhizal Genomics Consortium"/>
            <person name="Kohler A."/>
            <person name="Kuo A."/>
            <person name="Nagy L.G."/>
            <person name="Floudas D."/>
            <person name="Copeland A."/>
            <person name="Barry K.W."/>
            <person name="Cichocki N."/>
            <person name="Veneault-Fourrey C."/>
            <person name="LaButti K."/>
            <person name="Lindquist E.A."/>
            <person name="Lipzen A."/>
            <person name="Lundell T."/>
            <person name="Morin E."/>
            <person name="Murat C."/>
            <person name="Riley R."/>
            <person name="Ohm R."/>
            <person name="Sun H."/>
            <person name="Tunlid A."/>
            <person name="Henrissat B."/>
            <person name="Grigoriev I.V."/>
            <person name="Hibbett D.S."/>
            <person name="Martin F."/>
        </authorList>
    </citation>
    <scope>NUCLEOTIDE SEQUENCE [LARGE SCALE GENOMIC DNA]</scope>
    <source>
        <strain evidence="2">MUT 4182</strain>
    </source>
</reference>
<reference evidence="1 2" key="1">
    <citation type="submission" date="2014-04" db="EMBL/GenBank/DDBJ databases">
        <authorList>
            <consortium name="DOE Joint Genome Institute"/>
            <person name="Kuo A."/>
            <person name="Girlanda M."/>
            <person name="Perotto S."/>
            <person name="Kohler A."/>
            <person name="Nagy L.G."/>
            <person name="Floudas D."/>
            <person name="Copeland A."/>
            <person name="Barry K.W."/>
            <person name="Cichocki N."/>
            <person name="Veneault-Fourrey C."/>
            <person name="LaButti K."/>
            <person name="Lindquist E.A."/>
            <person name="Lipzen A."/>
            <person name="Lundell T."/>
            <person name="Morin E."/>
            <person name="Murat C."/>
            <person name="Sun H."/>
            <person name="Tunlid A."/>
            <person name="Henrissat B."/>
            <person name="Grigoriev I.V."/>
            <person name="Hibbett D.S."/>
            <person name="Martin F."/>
            <person name="Nordberg H.P."/>
            <person name="Cantor M.N."/>
            <person name="Hua S.X."/>
        </authorList>
    </citation>
    <scope>NUCLEOTIDE SEQUENCE [LARGE SCALE GENOMIC DNA]</scope>
    <source>
        <strain evidence="1 2">MUT 4182</strain>
    </source>
</reference>
<sequence>MPLTRHNNPSHLYSYACKPQVRTTFRTLRSWATTRPFCDVFGTNAGLAGLGYYNVANGSDSTIGKYLAMEEDPDEEWEFGRSFFGIGGAKQAPTEGVSYPPPKLDLRKEHRVNGSVLKAPAPSVKIKVIQMGVLDGSSKYFIRAAVTSDGVIQRRCQKPQRPGSSLGPACAIWFITLKLRRVCAGTPLFQF</sequence>
<dbReference type="AlphaFoldDB" id="A0A0C3QEQ8"/>
<proteinExistence type="predicted"/>
<protein>
    <submittedName>
        <fullName evidence="1">Uncharacterized protein</fullName>
    </submittedName>
</protein>
<evidence type="ECO:0000313" key="1">
    <source>
        <dbReference type="EMBL" id="KIO23564.1"/>
    </source>
</evidence>
<accession>A0A0C3QEQ8</accession>
<dbReference type="OrthoDB" id="2563011at2759"/>
<gene>
    <name evidence="1" type="ORF">M407DRAFT_9353</name>
</gene>
<evidence type="ECO:0000313" key="2">
    <source>
        <dbReference type="Proteomes" id="UP000054248"/>
    </source>
</evidence>
<organism evidence="1 2">
    <name type="scientific">Tulasnella calospora MUT 4182</name>
    <dbReference type="NCBI Taxonomy" id="1051891"/>
    <lineage>
        <taxon>Eukaryota</taxon>
        <taxon>Fungi</taxon>
        <taxon>Dikarya</taxon>
        <taxon>Basidiomycota</taxon>
        <taxon>Agaricomycotina</taxon>
        <taxon>Agaricomycetes</taxon>
        <taxon>Cantharellales</taxon>
        <taxon>Tulasnellaceae</taxon>
        <taxon>Tulasnella</taxon>
    </lineage>
</organism>